<feature type="domain" description="Helix-turn-helix" evidence="1">
    <location>
        <begin position="5"/>
        <end position="49"/>
    </location>
</feature>
<evidence type="ECO:0000313" key="3">
    <source>
        <dbReference type="Proteomes" id="UP000530850"/>
    </source>
</evidence>
<organism evidence="2 3">
    <name type="scientific">Parvibacter caecicola</name>
    <dbReference type="NCBI Taxonomy" id="747645"/>
    <lineage>
        <taxon>Bacteria</taxon>
        <taxon>Bacillati</taxon>
        <taxon>Actinomycetota</taxon>
        <taxon>Coriobacteriia</taxon>
        <taxon>Coriobacteriales</taxon>
        <taxon>Coriobacteriaceae</taxon>
        <taxon>Parvibacter</taxon>
    </lineage>
</organism>
<dbReference type="Proteomes" id="UP000530850">
    <property type="component" value="Unassembled WGS sequence"/>
</dbReference>
<dbReference type="InterPro" id="IPR041657">
    <property type="entry name" value="HTH_17"/>
</dbReference>
<evidence type="ECO:0000259" key="1">
    <source>
        <dbReference type="Pfam" id="PF12728"/>
    </source>
</evidence>
<dbReference type="Pfam" id="PF12728">
    <property type="entry name" value="HTH_17"/>
    <property type="match status" value="1"/>
</dbReference>
<accession>A0A7W5D2Z6</accession>
<sequence length="443" mass="50053">MFNVTVAEASSILGVSVGRVHQLIRSGALDAEKVGGIWLVDRNSIETRLSSVPAAGRPSSHPAGKGQARYLLMSRNHPVLSFRFDSATGEFFDADEVMDSARAPLSVVSPRGKKASRKALAYWWGHRVIPKARHGIEEKLRELGIENAHDLPFRSMGLSLSDQYWVKPIDSNLDWADINFFENDFIEIETEEWLANVGLDSPDNTSDGALSKRWVCRDGERRLLKGGTLLEQEPYNEVIATNLFNRLLKPEEYVPYRLEEWGGAVVSSCPNFLRSDEEFIPALYVAEIARRPEGRSSYRHYVECCERLGITDAETALGKMIVGDYVMANSDRHWRNFGIVRNVETLECRIAPLFDTGTSLWCHIPTRELPFASFCSDAKPFFEDANRQLRLVDDASWLDLDKLTGFPEWASDFLEENPAMIGRTDSIFEGIQTRIDRLRAIFG</sequence>
<reference evidence="2 3" key="1">
    <citation type="submission" date="2020-08" db="EMBL/GenBank/DDBJ databases">
        <title>Sequencing the genomes of 1000 actinobacteria strains.</title>
        <authorList>
            <person name="Klenk H.-P."/>
        </authorList>
    </citation>
    <scope>NUCLEOTIDE SEQUENCE [LARGE SCALE GENOMIC DNA]</scope>
    <source>
        <strain evidence="2 3">DSM 22242</strain>
    </source>
</reference>
<dbReference type="Gene3D" id="1.10.1070.20">
    <property type="match status" value="1"/>
</dbReference>
<proteinExistence type="predicted"/>
<dbReference type="GeneID" id="93357465"/>
<protein>
    <submittedName>
        <fullName evidence="2">Excisionase family DNA binding protein</fullName>
    </submittedName>
</protein>
<comment type="caution">
    <text evidence="2">The sequence shown here is derived from an EMBL/GenBank/DDBJ whole genome shotgun (WGS) entry which is preliminary data.</text>
</comment>
<dbReference type="AlphaFoldDB" id="A0A7W5D2Z6"/>
<dbReference type="EMBL" id="JACHYA010000005">
    <property type="protein sequence ID" value="MBB3171703.1"/>
    <property type="molecule type" value="Genomic_DNA"/>
</dbReference>
<evidence type="ECO:0000313" key="2">
    <source>
        <dbReference type="EMBL" id="MBB3171703.1"/>
    </source>
</evidence>
<name>A0A7W5D2Z6_9ACTN</name>
<dbReference type="RefSeq" id="WP_123186169.1">
    <property type="nucleotide sequence ID" value="NZ_CANSOV010000006.1"/>
</dbReference>
<gene>
    <name evidence="2" type="ORF">FHR31_001529</name>
</gene>